<feature type="transmembrane region" description="Helical" evidence="3">
    <location>
        <begin position="358"/>
        <end position="382"/>
    </location>
</feature>
<keyword evidence="1" id="KW-0393">Immunoglobulin domain</keyword>
<protein>
    <recommendedName>
        <fullName evidence="5">Ig-like domain-containing protein</fullName>
    </recommendedName>
</protein>
<keyword evidence="3" id="KW-1133">Transmembrane helix</keyword>
<dbReference type="InterPro" id="IPR036179">
    <property type="entry name" value="Ig-like_dom_sf"/>
</dbReference>
<keyword evidence="3" id="KW-0812">Transmembrane</keyword>
<proteinExistence type="predicted"/>
<dbReference type="SUPFAM" id="SSF48726">
    <property type="entry name" value="Immunoglobulin"/>
    <property type="match status" value="1"/>
</dbReference>
<feature type="compositionally biased region" description="Low complexity" evidence="2">
    <location>
        <begin position="429"/>
        <end position="441"/>
    </location>
</feature>
<dbReference type="OrthoDB" id="8917711at2759"/>
<dbReference type="InterPro" id="IPR013783">
    <property type="entry name" value="Ig-like_fold"/>
</dbReference>
<organism evidence="6 7">
    <name type="scientific">Conger conger</name>
    <name type="common">Conger eel</name>
    <name type="synonym">Muraena conger</name>
    <dbReference type="NCBI Taxonomy" id="82655"/>
    <lineage>
        <taxon>Eukaryota</taxon>
        <taxon>Metazoa</taxon>
        <taxon>Chordata</taxon>
        <taxon>Craniata</taxon>
        <taxon>Vertebrata</taxon>
        <taxon>Euteleostomi</taxon>
        <taxon>Actinopterygii</taxon>
        <taxon>Neopterygii</taxon>
        <taxon>Teleostei</taxon>
        <taxon>Anguilliformes</taxon>
        <taxon>Congridae</taxon>
        <taxon>Conger</taxon>
    </lineage>
</organism>
<sequence length="455" mass="49085">MAVCPHHCSIKDFLLLVSCVLSGSVCLSDPPLPNPPAPSLTQRTPRAGDTLHLVCRAPDGYAGLLFRLNRVTVQVDQVRFQEERQEAGFSLQGEAGAGQDYYCCMYEDRHGKYSAFSPYMRPSDPVSPPPQPFLTVEPRSGRVSQGQSLAFRCTPPPSHSPDPQAFFLFRAGVQSEGSLAPPMALVSQHTGSTGSEGSFLIGPVRGGEGGSYTCVYQVVLPGARHMNSTASRPVHISVSELLPRPTLSVVAPDPGEEGVTLECTGPQAYPGAQFMLFRVGSSLSVSSRRAGPARHTVYFTLPLPPPYPEQYQCQYSVFLVQAWRESEHSLPLTVPSQTGKDLITPPPSPPPSSGAPDWPLIAGCASAVLLFLVVLTGLGIGVQRRVKALAEKKKRREEARFWNHLHSADHTLDLTLRPISIGSQEWGPSSTARLRTSSLSAPQCPLSTFENPAPS</sequence>
<dbReference type="AlphaFoldDB" id="A0A9Q1DXP4"/>
<dbReference type="InterPro" id="IPR040438">
    <property type="entry name" value="HIDE1"/>
</dbReference>
<evidence type="ECO:0000256" key="3">
    <source>
        <dbReference type="SAM" id="Phobius"/>
    </source>
</evidence>
<evidence type="ECO:0000259" key="5">
    <source>
        <dbReference type="PROSITE" id="PS50835"/>
    </source>
</evidence>
<dbReference type="Proteomes" id="UP001152803">
    <property type="component" value="Unassembled WGS sequence"/>
</dbReference>
<dbReference type="InterPro" id="IPR007110">
    <property type="entry name" value="Ig-like_dom"/>
</dbReference>
<reference evidence="6" key="1">
    <citation type="journal article" date="2023" name="Science">
        <title>Genome structures resolve the early diversification of teleost fishes.</title>
        <authorList>
            <person name="Parey E."/>
            <person name="Louis A."/>
            <person name="Montfort J."/>
            <person name="Bouchez O."/>
            <person name="Roques C."/>
            <person name="Iampietro C."/>
            <person name="Lluch J."/>
            <person name="Castinel A."/>
            <person name="Donnadieu C."/>
            <person name="Desvignes T."/>
            <person name="Floi Bucao C."/>
            <person name="Jouanno E."/>
            <person name="Wen M."/>
            <person name="Mejri S."/>
            <person name="Dirks R."/>
            <person name="Jansen H."/>
            <person name="Henkel C."/>
            <person name="Chen W.J."/>
            <person name="Zahm M."/>
            <person name="Cabau C."/>
            <person name="Klopp C."/>
            <person name="Thompson A.W."/>
            <person name="Robinson-Rechavi M."/>
            <person name="Braasch I."/>
            <person name="Lecointre G."/>
            <person name="Bobe J."/>
            <person name="Postlethwait J.H."/>
            <person name="Berthelot C."/>
            <person name="Roest Crollius H."/>
            <person name="Guiguen Y."/>
        </authorList>
    </citation>
    <scope>NUCLEOTIDE SEQUENCE</scope>
    <source>
        <strain evidence="6">Concon-B</strain>
    </source>
</reference>
<comment type="caution">
    <text evidence="6">The sequence shown here is derived from an EMBL/GenBank/DDBJ whole genome shotgun (WGS) entry which is preliminary data.</text>
</comment>
<dbReference type="EMBL" id="JAFJMO010000002">
    <property type="protein sequence ID" value="KAJ8283748.1"/>
    <property type="molecule type" value="Genomic_DNA"/>
</dbReference>
<dbReference type="InterPro" id="IPR041066">
    <property type="entry name" value="C19orf38_Ig"/>
</dbReference>
<evidence type="ECO:0000313" key="6">
    <source>
        <dbReference type="EMBL" id="KAJ8283748.1"/>
    </source>
</evidence>
<feature type="compositionally biased region" description="Polar residues" evidence="2">
    <location>
        <begin position="445"/>
        <end position="455"/>
    </location>
</feature>
<evidence type="ECO:0000256" key="1">
    <source>
        <dbReference type="ARBA" id="ARBA00023319"/>
    </source>
</evidence>
<keyword evidence="4" id="KW-0732">Signal</keyword>
<dbReference type="InterPro" id="IPR013151">
    <property type="entry name" value="Immunoglobulin_dom"/>
</dbReference>
<feature type="region of interest" description="Disordered" evidence="2">
    <location>
        <begin position="332"/>
        <end position="356"/>
    </location>
</feature>
<name>A0A9Q1DXP4_CONCO</name>
<feature type="compositionally biased region" description="Pro residues" evidence="2">
    <location>
        <begin position="344"/>
        <end position="353"/>
    </location>
</feature>
<feature type="signal peptide" evidence="4">
    <location>
        <begin position="1"/>
        <end position="22"/>
    </location>
</feature>
<dbReference type="Pfam" id="PF00047">
    <property type="entry name" value="ig"/>
    <property type="match status" value="1"/>
</dbReference>
<dbReference type="PANTHER" id="PTHR36859:SF1">
    <property type="entry name" value="PROTEIN HIDE1"/>
    <property type="match status" value="1"/>
</dbReference>
<keyword evidence="3" id="KW-0472">Membrane</keyword>
<feature type="region of interest" description="Disordered" evidence="2">
    <location>
        <begin position="425"/>
        <end position="455"/>
    </location>
</feature>
<accession>A0A9Q1DXP4</accession>
<dbReference type="PANTHER" id="PTHR36859">
    <property type="entry name" value="PROTEIN HIDE1"/>
    <property type="match status" value="1"/>
</dbReference>
<dbReference type="PROSITE" id="PS50835">
    <property type="entry name" value="IG_LIKE"/>
    <property type="match status" value="1"/>
</dbReference>
<keyword evidence="7" id="KW-1185">Reference proteome</keyword>
<evidence type="ECO:0000256" key="4">
    <source>
        <dbReference type="SAM" id="SignalP"/>
    </source>
</evidence>
<evidence type="ECO:0000313" key="7">
    <source>
        <dbReference type="Proteomes" id="UP001152803"/>
    </source>
</evidence>
<evidence type="ECO:0000256" key="2">
    <source>
        <dbReference type="SAM" id="MobiDB-lite"/>
    </source>
</evidence>
<gene>
    <name evidence="6" type="ORF">COCON_G00025980</name>
</gene>
<feature type="chain" id="PRO_5040127010" description="Ig-like domain-containing protein" evidence="4">
    <location>
        <begin position="23"/>
        <end position="455"/>
    </location>
</feature>
<dbReference type="Gene3D" id="2.60.40.10">
    <property type="entry name" value="Immunoglobulins"/>
    <property type="match status" value="2"/>
</dbReference>
<feature type="domain" description="Ig-like" evidence="5">
    <location>
        <begin position="132"/>
        <end position="214"/>
    </location>
</feature>
<dbReference type="Pfam" id="PF17737">
    <property type="entry name" value="Ig_C19orf38"/>
    <property type="match status" value="1"/>
</dbReference>